<accession>A0A401QLD5</accession>
<dbReference type="EMBL" id="BFAA01239280">
    <property type="protein sequence ID" value="GCB86133.1"/>
    <property type="molecule type" value="Genomic_DNA"/>
</dbReference>
<dbReference type="Pfam" id="PF17095">
    <property type="entry name" value="CAMSAP_CC1"/>
    <property type="match status" value="1"/>
</dbReference>
<keyword evidence="3" id="KW-1185">Reference proteome</keyword>
<evidence type="ECO:0000256" key="1">
    <source>
        <dbReference type="SAM" id="MobiDB-lite"/>
    </source>
</evidence>
<dbReference type="GO" id="GO:0005516">
    <property type="term" value="F:calmodulin binding"/>
    <property type="evidence" value="ECO:0007669"/>
    <property type="project" value="InterPro"/>
</dbReference>
<feature type="region of interest" description="Disordered" evidence="1">
    <location>
        <begin position="141"/>
        <end position="245"/>
    </location>
</feature>
<proteinExistence type="predicted"/>
<gene>
    <name evidence="2" type="ORF">scyTo_0026777</name>
</gene>
<protein>
    <submittedName>
        <fullName evidence="2">Uncharacterized protein</fullName>
    </submittedName>
</protein>
<dbReference type="GO" id="GO:0030507">
    <property type="term" value="F:spectrin binding"/>
    <property type="evidence" value="ECO:0007669"/>
    <property type="project" value="InterPro"/>
</dbReference>
<feature type="region of interest" description="Disordered" evidence="1">
    <location>
        <begin position="1"/>
        <end position="46"/>
    </location>
</feature>
<dbReference type="GO" id="GO:0031175">
    <property type="term" value="P:neuron projection development"/>
    <property type="evidence" value="ECO:0007669"/>
    <property type="project" value="InterPro"/>
</dbReference>
<sequence>MTSFVERKQLKARGRRWSRAGGHPAEAQQDPGGWEGQSRGGSSPEAFQLRKLLEEKRREIRAQIRAMEALSARQWQTLGRRAFRGLMREQEVGAEGQAAAGNGAGCEEGGGPGRGPVPSEASNYHSTMGKLSGSLIAVQDELEHLAVREPPRPDLEHNQGPEQREIGDPSAGRLRGAGGGPGRASQSPCGRHSDRLEAGTPAGRHPPGTDTGGAQEPEETSGNVGERNPPENHAGAAEQSQVRLI</sequence>
<reference evidence="2 3" key="1">
    <citation type="journal article" date="2018" name="Nat. Ecol. Evol.">
        <title>Shark genomes provide insights into elasmobranch evolution and the origin of vertebrates.</title>
        <authorList>
            <person name="Hara Y"/>
            <person name="Yamaguchi K"/>
            <person name="Onimaru K"/>
            <person name="Kadota M"/>
            <person name="Koyanagi M"/>
            <person name="Keeley SD"/>
            <person name="Tatsumi K"/>
            <person name="Tanaka K"/>
            <person name="Motone F"/>
            <person name="Kageyama Y"/>
            <person name="Nozu R"/>
            <person name="Adachi N"/>
            <person name="Nishimura O"/>
            <person name="Nakagawa R"/>
            <person name="Tanegashima C"/>
            <person name="Kiyatake I"/>
            <person name="Matsumoto R"/>
            <person name="Murakumo K"/>
            <person name="Nishida K"/>
            <person name="Terakita A"/>
            <person name="Kuratani S"/>
            <person name="Sato K"/>
            <person name="Hyodo S Kuraku.S."/>
        </authorList>
    </citation>
    <scope>NUCLEOTIDE SEQUENCE [LARGE SCALE GENOMIC DNA]</scope>
</reference>
<dbReference type="Proteomes" id="UP000288216">
    <property type="component" value="Unassembled WGS sequence"/>
</dbReference>
<feature type="compositionally biased region" description="Gly residues" evidence="1">
    <location>
        <begin position="102"/>
        <end position="114"/>
    </location>
</feature>
<dbReference type="InterPro" id="IPR031372">
    <property type="entry name" value="CAMSAP_CC1"/>
</dbReference>
<evidence type="ECO:0000313" key="2">
    <source>
        <dbReference type="EMBL" id="GCB86133.1"/>
    </source>
</evidence>
<comment type="caution">
    <text evidence="2">The sequence shown here is derived from an EMBL/GenBank/DDBJ whole genome shotgun (WGS) entry which is preliminary data.</text>
</comment>
<dbReference type="AlphaFoldDB" id="A0A401QLD5"/>
<organism evidence="2 3">
    <name type="scientific">Scyliorhinus torazame</name>
    <name type="common">Cloudy catshark</name>
    <name type="synonym">Catulus torazame</name>
    <dbReference type="NCBI Taxonomy" id="75743"/>
    <lineage>
        <taxon>Eukaryota</taxon>
        <taxon>Metazoa</taxon>
        <taxon>Chordata</taxon>
        <taxon>Craniata</taxon>
        <taxon>Vertebrata</taxon>
        <taxon>Chondrichthyes</taxon>
        <taxon>Elasmobranchii</taxon>
        <taxon>Galeomorphii</taxon>
        <taxon>Galeoidea</taxon>
        <taxon>Carcharhiniformes</taxon>
        <taxon>Scyliorhinidae</taxon>
        <taxon>Scyliorhinus</taxon>
    </lineage>
</organism>
<feature type="compositionally biased region" description="Basic and acidic residues" evidence="1">
    <location>
        <begin position="141"/>
        <end position="167"/>
    </location>
</feature>
<evidence type="ECO:0000313" key="3">
    <source>
        <dbReference type="Proteomes" id="UP000288216"/>
    </source>
</evidence>
<name>A0A401QLD5_SCYTO</name>
<feature type="region of interest" description="Disordered" evidence="1">
    <location>
        <begin position="94"/>
        <end position="128"/>
    </location>
</feature>